<name>A0A2G9TZA8_TELCI</name>
<accession>A0A2G9TZA8</accession>
<proteinExistence type="predicted"/>
<evidence type="ECO:0000313" key="2">
    <source>
        <dbReference type="EMBL" id="PIO63285.1"/>
    </source>
</evidence>
<evidence type="ECO:0000313" key="3">
    <source>
        <dbReference type="Proteomes" id="UP000230423"/>
    </source>
</evidence>
<evidence type="ECO:0000256" key="1">
    <source>
        <dbReference type="SAM" id="MobiDB-lite"/>
    </source>
</evidence>
<sequence>MRVGKVQLSSRHLLTCRALGAEAEVGAEVEEEEAIKAEAEAEAGPDRRPDDDAADDEGVVEQRTCRLVRNPIRDVVAEEDLHDDRANAEAPDAVPEEDRVVAVAAVQLHLAAPRRREGGGVVEAAVHRNDLAEDDDCRNVTLVNNL</sequence>
<dbReference type="Proteomes" id="UP000230423">
    <property type="component" value="Unassembled WGS sequence"/>
</dbReference>
<organism evidence="2 3">
    <name type="scientific">Teladorsagia circumcincta</name>
    <name type="common">Brown stomach worm</name>
    <name type="synonym">Ostertagia circumcincta</name>
    <dbReference type="NCBI Taxonomy" id="45464"/>
    <lineage>
        <taxon>Eukaryota</taxon>
        <taxon>Metazoa</taxon>
        <taxon>Ecdysozoa</taxon>
        <taxon>Nematoda</taxon>
        <taxon>Chromadorea</taxon>
        <taxon>Rhabditida</taxon>
        <taxon>Rhabditina</taxon>
        <taxon>Rhabditomorpha</taxon>
        <taxon>Strongyloidea</taxon>
        <taxon>Trichostrongylidae</taxon>
        <taxon>Teladorsagia</taxon>
    </lineage>
</organism>
<dbReference type="EMBL" id="KZ351071">
    <property type="protein sequence ID" value="PIO63285.1"/>
    <property type="molecule type" value="Genomic_DNA"/>
</dbReference>
<keyword evidence="3" id="KW-1185">Reference proteome</keyword>
<feature type="region of interest" description="Disordered" evidence="1">
    <location>
        <begin position="25"/>
        <end position="61"/>
    </location>
</feature>
<protein>
    <submittedName>
        <fullName evidence="2">Uncharacterized protein</fullName>
    </submittedName>
</protein>
<dbReference type="AlphaFoldDB" id="A0A2G9TZA8"/>
<gene>
    <name evidence="2" type="ORF">TELCIR_15114</name>
</gene>
<feature type="compositionally biased region" description="Basic and acidic residues" evidence="1">
    <location>
        <begin position="34"/>
        <end position="51"/>
    </location>
</feature>
<reference evidence="2 3" key="1">
    <citation type="submission" date="2015-09" db="EMBL/GenBank/DDBJ databases">
        <title>Draft genome of the parasitic nematode Teladorsagia circumcincta isolate WARC Sus (inbred).</title>
        <authorList>
            <person name="Mitreva M."/>
        </authorList>
    </citation>
    <scope>NUCLEOTIDE SEQUENCE [LARGE SCALE GENOMIC DNA]</scope>
    <source>
        <strain evidence="2 3">S</strain>
    </source>
</reference>